<evidence type="ECO:0000313" key="3">
    <source>
        <dbReference type="EMBL" id="KAH6593226.1"/>
    </source>
</evidence>
<feature type="region of interest" description="Disordered" evidence="1">
    <location>
        <begin position="327"/>
        <end position="403"/>
    </location>
</feature>
<feature type="compositionally biased region" description="Polar residues" evidence="1">
    <location>
        <begin position="365"/>
        <end position="388"/>
    </location>
</feature>
<proteinExistence type="predicted"/>
<dbReference type="PANTHER" id="PTHR14523">
    <property type="entry name" value="UNCHARACTERIZED PROTEIN C17ORF53 HOMOLOG"/>
    <property type="match status" value="1"/>
</dbReference>
<reference evidence="3 4" key="1">
    <citation type="submission" date="2021-02" db="EMBL/GenBank/DDBJ databases">
        <title>Variation within the Batrachochytrium salamandrivorans European outbreak.</title>
        <authorList>
            <person name="Kelly M."/>
            <person name="Pasmans F."/>
            <person name="Shea T.P."/>
            <person name="Munoz J.F."/>
            <person name="Carranza S."/>
            <person name="Cuomo C.A."/>
            <person name="Martel A."/>
        </authorList>
    </citation>
    <scope>NUCLEOTIDE SEQUENCE [LARGE SCALE GENOMIC DNA]</scope>
    <source>
        <strain evidence="3 4">AMFP18/2</strain>
    </source>
</reference>
<name>A0ABQ8F6R8_9FUNG</name>
<sequence length="594" mass="65015">MFRGRLSQQQGAANPVPVQSQDSHRTLQHTTASSDPAEMAARSNPSTSYNVSDAPNFNSRKGFNPIHQQQLQSPLSAKSLWPSTVHTPFTQNNLLPHKQSHTSQIPLNNTTVSTSNEALRMQSPSVSLDQNLSHNQIPKYSHNSTPCDNRLLKTDTPQSFPPTDSYDFDDDFDDEMLKALGDAEENMPVIPATNPSTQKAISDTVHHPKTHTHILIQDTNQATSIQSQAPSTPSIHKNHQPYLSQTHAHTPIFTQQNQIQSSSLGRSGRSAVSIPESLNTPAQSKRMDSAHSLMSDPGPMKSQIASYQHASTDRVGSTPTPMGKFAFNQGSLGLNSTAGDPRQSSLSSSVSELIGQSPAHIAPSPTLQTNFLTPQRPFPQNSPASSILGSHLRSGKRKSTIPGPAGALMDMLEQQFPRENTQDTPSQRQGKRVRAHAESSAYDQDFHTMAWLNMRRVFTQYDAQTDGISAVLLTKNANVDSKIQLLVVLIHEIDKQDADAGALFKDPTGEIRGTIHRDVFEAFPDVLTPGAVLELNSVSIFKPTRRSKYLNVTVANIGSVFTFNGSPPRIWKSSTHSTNINHRVIRRGGDHQTG</sequence>
<gene>
    <name evidence="3" type="ORF">BASA50_007433</name>
</gene>
<protein>
    <recommendedName>
        <fullName evidence="2">Homologous recombination OB-fold protein OB-fold domain-containing protein</fullName>
    </recommendedName>
</protein>
<dbReference type="Proteomes" id="UP001648503">
    <property type="component" value="Unassembled WGS sequence"/>
</dbReference>
<comment type="caution">
    <text evidence="3">The sequence shown here is derived from an EMBL/GenBank/DDBJ whole genome shotgun (WGS) entry which is preliminary data.</text>
</comment>
<dbReference type="InterPro" id="IPR028045">
    <property type="entry name" value="HROB"/>
</dbReference>
<organism evidence="3 4">
    <name type="scientific">Batrachochytrium salamandrivorans</name>
    <dbReference type="NCBI Taxonomy" id="1357716"/>
    <lineage>
        <taxon>Eukaryota</taxon>
        <taxon>Fungi</taxon>
        <taxon>Fungi incertae sedis</taxon>
        <taxon>Chytridiomycota</taxon>
        <taxon>Chytridiomycota incertae sedis</taxon>
        <taxon>Chytridiomycetes</taxon>
        <taxon>Rhizophydiales</taxon>
        <taxon>Rhizophydiales incertae sedis</taxon>
        <taxon>Batrachochytrium</taxon>
    </lineage>
</organism>
<feature type="compositionally biased region" description="Polar residues" evidence="1">
    <location>
        <begin position="328"/>
        <end position="338"/>
    </location>
</feature>
<feature type="domain" description="Homologous recombination OB-fold protein OB-fold" evidence="2">
    <location>
        <begin position="482"/>
        <end position="562"/>
    </location>
</feature>
<feature type="compositionally biased region" description="Polar residues" evidence="1">
    <location>
        <begin position="1"/>
        <end position="21"/>
    </location>
</feature>
<feature type="compositionally biased region" description="Polar residues" evidence="1">
    <location>
        <begin position="43"/>
        <end position="64"/>
    </location>
</feature>
<accession>A0ABQ8F6R8</accession>
<feature type="region of interest" description="Disordered" evidence="1">
    <location>
        <begin position="1"/>
        <end position="64"/>
    </location>
</feature>
<feature type="compositionally biased region" description="Polar residues" evidence="1">
    <location>
        <begin position="418"/>
        <end position="428"/>
    </location>
</feature>
<evidence type="ECO:0000256" key="1">
    <source>
        <dbReference type="SAM" id="MobiDB-lite"/>
    </source>
</evidence>
<feature type="region of interest" description="Disordered" evidence="1">
    <location>
        <begin position="418"/>
        <end position="439"/>
    </location>
</feature>
<dbReference type="Pfam" id="PF15072">
    <property type="entry name" value="HROB"/>
    <property type="match status" value="1"/>
</dbReference>
<dbReference type="InterPro" id="IPR058570">
    <property type="entry name" value="HROB_OB"/>
</dbReference>
<feature type="region of interest" description="Disordered" evidence="1">
    <location>
        <begin position="257"/>
        <end position="302"/>
    </location>
</feature>
<evidence type="ECO:0000259" key="2">
    <source>
        <dbReference type="Pfam" id="PF15072"/>
    </source>
</evidence>
<feature type="region of interest" description="Disordered" evidence="1">
    <location>
        <begin position="140"/>
        <end position="168"/>
    </location>
</feature>
<keyword evidence="4" id="KW-1185">Reference proteome</keyword>
<dbReference type="EMBL" id="JAFCIX010000357">
    <property type="protein sequence ID" value="KAH6593226.1"/>
    <property type="molecule type" value="Genomic_DNA"/>
</dbReference>
<dbReference type="PANTHER" id="PTHR14523:SF1">
    <property type="entry name" value="HOMOLOGOUS RECOMBINATION OB-FOLD PROTEIN"/>
    <property type="match status" value="1"/>
</dbReference>
<evidence type="ECO:0000313" key="4">
    <source>
        <dbReference type="Proteomes" id="UP001648503"/>
    </source>
</evidence>